<dbReference type="GO" id="GO:0003677">
    <property type="term" value="F:DNA binding"/>
    <property type="evidence" value="ECO:0007669"/>
    <property type="project" value="UniProtKB-KW"/>
</dbReference>
<keyword evidence="2" id="KW-0238">DNA-binding</keyword>
<evidence type="ECO:0000313" key="5">
    <source>
        <dbReference type="EMBL" id="RCS73866.1"/>
    </source>
</evidence>
<dbReference type="PROSITE" id="PS01117">
    <property type="entry name" value="HTH_MARR_1"/>
    <property type="match status" value="1"/>
</dbReference>
<dbReference type="EMBL" id="QPGL01000001">
    <property type="protein sequence ID" value="RCS73866.1"/>
    <property type="molecule type" value="Genomic_DNA"/>
</dbReference>
<organism evidence="5 6">
    <name type="scientific">Vibrio casei</name>
    <dbReference type="NCBI Taxonomy" id="673372"/>
    <lineage>
        <taxon>Bacteria</taxon>
        <taxon>Pseudomonadati</taxon>
        <taxon>Pseudomonadota</taxon>
        <taxon>Gammaproteobacteria</taxon>
        <taxon>Vibrionales</taxon>
        <taxon>Vibrionaceae</taxon>
        <taxon>Vibrio</taxon>
    </lineage>
</organism>
<feature type="domain" description="HTH marR-type" evidence="4">
    <location>
        <begin position="11"/>
        <end position="144"/>
    </location>
</feature>
<dbReference type="Pfam" id="PF01047">
    <property type="entry name" value="MarR"/>
    <property type="match status" value="1"/>
</dbReference>
<keyword evidence="1" id="KW-0805">Transcription regulation</keyword>
<dbReference type="PANTHER" id="PTHR33164">
    <property type="entry name" value="TRANSCRIPTIONAL REGULATOR, MARR FAMILY"/>
    <property type="match status" value="1"/>
</dbReference>
<evidence type="ECO:0000256" key="2">
    <source>
        <dbReference type="ARBA" id="ARBA00023125"/>
    </source>
</evidence>
<reference evidence="5 6" key="1">
    <citation type="journal article" date="2017" name="Elife">
        <title>Extensive horizontal gene transfer in cheese-associated bacteria.</title>
        <authorList>
            <person name="Bonham K.S."/>
            <person name="Wolfe B.E."/>
            <person name="Dutton R.J."/>
        </authorList>
    </citation>
    <scope>NUCLEOTIDE SEQUENCE [LARGE SCALE GENOMIC DNA]</scope>
    <source>
        <strain evidence="5 6">JB196</strain>
    </source>
</reference>
<dbReference type="InterPro" id="IPR000835">
    <property type="entry name" value="HTH_MarR-typ"/>
</dbReference>
<dbReference type="GeneID" id="303189226"/>
<name>A0A368LQ34_9VIBR</name>
<evidence type="ECO:0000256" key="3">
    <source>
        <dbReference type="ARBA" id="ARBA00023163"/>
    </source>
</evidence>
<keyword evidence="3" id="KW-0804">Transcription</keyword>
<dbReference type="InterPro" id="IPR036390">
    <property type="entry name" value="WH_DNA-bd_sf"/>
</dbReference>
<evidence type="ECO:0000259" key="4">
    <source>
        <dbReference type="PROSITE" id="PS50995"/>
    </source>
</evidence>
<keyword evidence="6" id="KW-1185">Reference proteome</keyword>
<comment type="caution">
    <text evidence="5">The sequence shown here is derived from an EMBL/GenBank/DDBJ whole genome shotgun (WGS) entry which is preliminary data.</text>
</comment>
<dbReference type="Gene3D" id="1.10.10.10">
    <property type="entry name" value="Winged helix-like DNA-binding domain superfamily/Winged helix DNA-binding domain"/>
    <property type="match status" value="1"/>
</dbReference>
<protein>
    <submittedName>
        <fullName evidence="5">MarR family transcriptional regulator</fullName>
    </submittedName>
</protein>
<dbReference type="PRINTS" id="PR00598">
    <property type="entry name" value="HTHMARR"/>
</dbReference>
<dbReference type="InterPro" id="IPR036388">
    <property type="entry name" value="WH-like_DNA-bd_sf"/>
</dbReference>
<dbReference type="InterPro" id="IPR039422">
    <property type="entry name" value="MarR/SlyA-like"/>
</dbReference>
<accession>A0A368LQ34</accession>
<dbReference type="InterPro" id="IPR023187">
    <property type="entry name" value="Tscrpt_reg_MarR-type_CS"/>
</dbReference>
<dbReference type="Proteomes" id="UP000252479">
    <property type="component" value="Unassembled WGS sequence"/>
</dbReference>
<dbReference type="SMART" id="SM00347">
    <property type="entry name" value="HTH_MARR"/>
    <property type="match status" value="1"/>
</dbReference>
<evidence type="ECO:0000313" key="6">
    <source>
        <dbReference type="Proteomes" id="UP000252479"/>
    </source>
</evidence>
<dbReference type="PROSITE" id="PS50995">
    <property type="entry name" value="HTH_MARR_2"/>
    <property type="match status" value="1"/>
</dbReference>
<dbReference type="GO" id="GO:0006950">
    <property type="term" value="P:response to stress"/>
    <property type="evidence" value="ECO:0007669"/>
    <property type="project" value="TreeGrafter"/>
</dbReference>
<proteinExistence type="predicted"/>
<evidence type="ECO:0000256" key="1">
    <source>
        <dbReference type="ARBA" id="ARBA00023015"/>
    </source>
</evidence>
<sequence length="146" mass="16024">MAIISNTNSSGIPLGKLIGLVNQHKERLLHQYLMPLDMTAAQFKVLAVIAFDGVNSPAKISKALSIDCGSMTRMVERLVKKSLIEKYPNPDDKRGVVLSLTTTGQSLLEQCVDVIEDQVSPLLVGDLSQKEVDQLSQLLKRLLPLQ</sequence>
<dbReference type="PANTHER" id="PTHR33164:SF87">
    <property type="entry name" value="MULTIPLE ANTIBIOTIC RESISTANCE PROTEIN MARR"/>
    <property type="match status" value="1"/>
</dbReference>
<dbReference type="GO" id="GO:0003700">
    <property type="term" value="F:DNA-binding transcription factor activity"/>
    <property type="evidence" value="ECO:0007669"/>
    <property type="project" value="InterPro"/>
</dbReference>
<dbReference type="RefSeq" id="WP_086960688.1">
    <property type="nucleotide sequence ID" value="NZ_FUKS01000035.1"/>
</dbReference>
<dbReference type="SUPFAM" id="SSF46785">
    <property type="entry name" value="Winged helix' DNA-binding domain"/>
    <property type="match status" value="1"/>
</dbReference>
<gene>
    <name evidence="5" type="ORF">CIK83_09840</name>
</gene>
<dbReference type="AlphaFoldDB" id="A0A368LQ34"/>